<keyword evidence="1" id="KW-0472">Membrane</keyword>
<proteinExistence type="predicted"/>
<dbReference type="EMBL" id="FMBA01000033">
    <property type="protein sequence ID" value="SCC15785.1"/>
    <property type="molecule type" value="Genomic_DNA"/>
</dbReference>
<protein>
    <submittedName>
        <fullName evidence="2">Uncharacterized protein</fullName>
    </submittedName>
</protein>
<organism evidence="2 3">
    <name type="scientific">Gilliamella intestini</name>
    <dbReference type="NCBI Taxonomy" id="1798183"/>
    <lineage>
        <taxon>Bacteria</taxon>
        <taxon>Pseudomonadati</taxon>
        <taxon>Pseudomonadota</taxon>
        <taxon>Gammaproteobacteria</taxon>
        <taxon>Orbales</taxon>
        <taxon>Orbaceae</taxon>
        <taxon>Gilliamella</taxon>
    </lineage>
</organism>
<dbReference type="STRING" id="1798183.GA0061080_10336"/>
<feature type="transmembrane region" description="Helical" evidence="1">
    <location>
        <begin position="35"/>
        <end position="60"/>
    </location>
</feature>
<reference evidence="3" key="1">
    <citation type="submission" date="2016-08" db="EMBL/GenBank/DDBJ databases">
        <authorList>
            <person name="Varghese N."/>
            <person name="Submissions Spin"/>
        </authorList>
    </citation>
    <scope>NUCLEOTIDE SEQUENCE [LARGE SCALE GENOMIC DNA]</scope>
    <source>
        <strain evidence="3">R-53144</strain>
    </source>
</reference>
<evidence type="ECO:0000313" key="3">
    <source>
        <dbReference type="Proteomes" id="UP000199698"/>
    </source>
</evidence>
<dbReference type="AlphaFoldDB" id="A0A1C4C9M4"/>
<name>A0A1C4C9M4_9GAMM</name>
<keyword evidence="1" id="KW-0812">Transmembrane</keyword>
<sequence>MKTFLASLLIAFIFTLSLGIILLIWDINVFQYVDITKILLTILTIVVSSIILCLIWALLFNNGEYRYDKKEGNVAQFKEK</sequence>
<accession>A0A1C4C9M4</accession>
<dbReference type="Proteomes" id="UP000199698">
    <property type="component" value="Unassembled WGS sequence"/>
</dbReference>
<keyword evidence="3" id="KW-1185">Reference proteome</keyword>
<evidence type="ECO:0000256" key="1">
    <source>
        <dbReference type="SAM" id="Phobius"/>
    </source>
</evidence>
<keyword evidence="1" id="KW-1133">Transmembrane helix</keyword>
<evidence type="ECO:0000313" key="2">
    <source>
        <dbReference type="EMBL" id="SCC15785.1"/>
    </source>
</evidence>
<gene>
    <name evidence="2" type="ORF">GA0061080_10336</name>
</gene>
<dbReference type="RefSeq" id="WP_065636203.1">
    <property type="nucleotide sequence ID" value="NZ_FMBA01000033.1"/>
</dbReference>